<evidence type="ECO:0000313" key="2">
    <source>
        <dbReference type="Proteomes" id="UP001408356"/>
    </source>
</evidence>
<comment type="caution">
    <text evidence="1">The sequence shown here is derived from an EMBL/GenBank/DDBJ whole genome shotgun (WGS) entry which is preliminary data.</text>
</comment>
<dbReference type="Proteomes" id="UP001408356">
    <property type="component" value="Unassembled WGS sequence"/>
</dbReference>
<keyword evidence="2" id="KW-1185">Reference proteome</keyword>
<organism evidence="1 2">
    <name type="scientific">Seiridium unicorne</name>
    <dbReference type="NCBI Taxonomy" id="138068"/>
    <lineage>
        <taxon>Eukaryota</taxon>
        <taxon>Fungi</taxon>
        <taxon>Dikarya</taxon>
        <taxon>Ascomycota</taxon>
        <taxon>Pezizomycotina</taxon>
        <taxon>Sordariomycetes</taxon>
        <taxon>Xylariomycetidae</taxon>
        <taxon>Amphisphaeriales</taxon>
        <taxon>Sporocadaceae</taxon>
        <taxon>Seiridium</taxon>
    </lineage>
</organism>
<protein>
    <submittedName>
        <fullName evidence="1">HET-domain-containing protein</fullName>
    </submittedName>
</protein>
<name>A0ABR2UID5_9PEZI</name>
<proteinExistence type="predicted"/>
<dbReference type="EMBL" id="JARVKF010000428">
    <property type="protein sequence ID" value="KAK9414378.1"/>
    <property type="molecule type" value="Genomic_DNA"/>
</dbReference>
<reference evidence="1 2" key="1">
    <citation type="journal article" date="2024" name="J. Plant Pathol.">
        <title>Sequence and assembly of the genome of Seiridium unicorne, isolate CBS 538.82, causal agent of cypress canker disease.</title>
        <authorList>
            <person name="Scali E."/>
            <person name="Rocca G.D."/>
            <person name="Danti R."/>
            <person name="Garbelotto M."/>
            <person name="Barberini S."/>
            <person name="Baroncelli R."/>
            <person name="Emiliani G."/>
        </authorList>
    </citation>
    <scope>NUCLEOTIDE SEQUENCE [LARGE SCALE GENOMIC DNA]</scope>
    <source>
        <strain evidence="1 2">BM-138-508</strain>
    </source>
</reference>
<sequence length="472" mass="52665">MTSRPSDEAERAAAIASLQRTQVLLRETFASGDVPVDEEIRVRTQIADVLVSSCDQLQHQPFVHDAIHHLETVLRRASYVSGKYPMYLTSLSKARTSEYMMTGSSRALDLAVESGRQALELAVENDLQSLDFEAQIDIVSSLGFALSRRHALSEKLDDLDEAIVYTRMVYDGATKGSDRYIMGLNDLVSQLHRRIEQAHDDDLEQEAERLANELAASTTPGTLQHSIAVGQLGFIESKKFKATNSLDHLDQSLKYYKTAFEALPQHHETRLDILNMIIDLYNARRGRLKDVTDLGILVHYSGLLLEALPIGHPSRGSHLLGHIQRVQEYATEHTLSETGTNEEYAASMLDKTPLKPKLTSIRAARENPLGPLSPLQDMTIKEQILRTFGIYKDLVRSYSQRELSYKSDVVNGFAGVFFVLEHHFKGEIYSGLPAAAFAHALLWAPAGRLPRRGMRLPTPADFSLGSLKKLMG</sequence>
<evidence type="ECO:0000313" key="1">
    <source>
        <dbReference type="EMBL" id="KAK9414378.1"/>
    </source>
</evidence>
<gene>
    <name evidence="1" type="ORF">SUNI508_11340</name>
</gene>
<accession>A0ABR2UID5</accession>